<dbReference type="InterPro" id="IPR011333">
    <property type="entry name" value="SKP1/BTB/POZ_sf"/>
</dbReference>
<evidence type="ECO:0000256" key="10">
    <source>
        <dbReference type="ARBA" id="ARBA00023136"/>
    </source>
</evidence>
<dbReference type="InterPro" id="IPR005821">
    <property type="entry name" value="Ion_trans_dom"/>
</dbReference>
<dbReference type="Gene3D" id="1.20.120.350">
    <property type="entry name" value="Voltage-gated potassium channels. Chain C"/>
    <property type="match status" value="1"/>
</dbReference>
<keyword evidence="7" id="KW-0630">Potassium</keyword>
<protein>
    <submittedName>
        <fullName evidence="16">Potassium voltage-gated channel protein Shaw</fullName>
    </submittedName>
</protein>
<keyword evidence="11" id="KW-0407">Ion channel</keyword>
<evidence type="ECO:0000256" key="13">
    <source>
        <dbReference type="SAM" id="Phobius"/>
    </source>
</evidence>
<dbReference type="Pfam" id="PF00520">
    <property type="entry name" value="Ion_trans"/>
    <property type="match status" value="1"/>
</dbReference>
<keyword evidence="4 13" id="KW-0812">Transmembrane</keyword>
<feature type="transmembrane region" description="Helical" evidence="13">
    <location>
        <begin position="372"/>
        <end position="390"/>
    </location>
</feature>
<feature type="transmembrane region" description="Helical" evidence="13">
    <location>
        <begin position="345"/>
        <end position="366"/>
    </location>
</feature>
<feature type="region of interest" description="Disordered" evidence="12">
    <location>
        <begin position="601"/>
        <end position="678"/>
    </location>
</feature>
<evidence type="ECO:0000256" key="2">
    <source>
        <dbReference type="ARBA" id="ARBA00022448"/>
    </source>
</evidence>
<gene>
    <name evidence="16" type="primary">LOC101858686</name>
</gene>
<keyword evidence="10 13" id="KW-0472">Membrane</keyword>
<dbReference type="InterPro" id="IPR028325">
    <property type="entry name" value="VG_K_chnl"/>
</dbReference>
<dbReference type="InterPro" id="IPR003131">
    <property type="entry name" value="T1-type_BTB"/>
</dbReference>
<dbReference type="SUPFAM" id="SSF54695">
    <property type="entry name" value="POZ domain"/>
    <property type="match status" value="1"/>
</dbReference>
<dbReference type="RefSeq" id="XP_035829506.1">
    <property type="nucleotide sequence ID" value="XM_035973613.1"/>
</dbReference>
<dbReference type="PRINTS" id="PR01491">
    <property type="entry name" value="KVCHANNEL"/>
</dbReference>
<dbReference type="SMART" id="SM00225">
    <property type="entry name" value="BTB"/>
    <property type="match status" value="1"/>
</dbReference>
<proteinExistence type="predicted"/>
<keyword evidence="6" id="KW-0851">Voltage-gated channel</keyword>
<evidence type="ECO:0000259" key="14">
    <source>
        <dbReference type="SMART" id="SM00225"/>
    </source>
</evidence>
<dbReference type="PANTHER" id="PTHR11537">
    <property type="entry name" value="VOLTAGE-GATED POTASSIUM CHANNEL"/>
    <property type="match status" value="1"/>
</dbReference>
<dbReference type="InterPro" id="IPR003968">
    <property type="entry name" value="K_chnl_volt-dep_Kv"/>
</dbReference>
<dbReference type="InterPro" id="IPR000210">
    <property type="entry name" value="BTB/POZ_dom"/>
</dbReference>
<keyword evidence="9" id="KW-0406">Ion transport</keyword>
<keyword evidence="15" id="KW-1185">Reference proteome</keyword>
<organism evidence="15 16">
    <name type="scientific">Aplysia californica</name>
    <name type="common">California sea hare</name>
    <dbReference type="NCBI Taxonomy" id="6500"/>
    <lineage>
        <taxon>Eukaryota</taxon>
        <taxon>Metazoa</taxon>
        <taxon>Spiralia</taxon>
        <taxon>Lophotrochozoa</taxon>
        <taxon>Mollusca</taxon>
        <taxon>Gastropoda</taxon>
        <taxon>Heterobranchia</taxon>
        <taxon>Euthyneura</taxon>
        <taxon>Tectipleura</taxon>
        <taxon>Aplysiida</taxon>
        <taxon>Aplysioidea</taxon>
        <taxon>Aplysiidae</taxon>
        <taxon>Aplysia</taxon>
    </lineage>
</organism>
<dbReference type="InterPro" id="IPR003974">
    <property type="entry name" value="K_chnl_volt-dep_Kv3"/>
</dbReference>
<evidence type="ECO:0000256" key="7">
    <source>
        <dbReference type="ARBA" id="ARBA00022958"/>
    </source>
</evidence>
<evidence type="ECO:0000256" key="6">
    <source>
        <dbReference type="ARBA" id="ARBA00022882"/>
    </source>
</evidence>
<evidence type="ECO:0000313" key="16">
    <source>
        <dbReference type="RefSeq" id="XP_035829506.1"/>
    </source>
</evidence>
<dbReference type="Proteomes" id="UP000694888">
    <property type="component" value="Unplaced"/>
</dbReference>
<evidence type="ECO:0000313" key="15">
    <source>
        <dbReference type="Proteomes" id="UP000694888"/>
    </source>
</evidence>
<feature type="domain" description="BTB" evidence="14">
    <location>
        <begin position="17"/>
        <end position="119"/>
    </location>
</feature>
<feature type="region of interest" description="Disordered" evidence="12">
    <location>
        <begin position="549"/>
        <end position="573"/>
    </location>
</feature>
<keyword evidence="8 13" id="KW-1133">Transmembrane helix</keyword>
<keyword evidence="5" id="KW-0631">Potassium channel</keyword>
<dbReference type="SUPFAM" id="SSF81324">
    <property type="entry name" value="Voltage-gated potassium channels"/>
    <property type="match status" value="1"/>
</dbReference>
<dbReference type="Pfam" id="PF02214">
    <property type="entry name" value="BTB_2"/>
    <property type="match status" value="1"/>
</dbReference>
<evidence type="ECO:0000256" key="4">
    <source>
        <dbReference type="ARBA" id="ARBA00022692"/>
    </source>
</evidence>
<evidence type="ECO:0000256" key="8">
    <source>
        <dbReference type="ARBA" id="ARBA00022989"/>
    </source>
</evidence>
<feature type="compositionally biased region" description="Basic and acidic residues" evidence="12">
    <location>
        <begin position="601"/>
        <end position="612"/>
    </location>
</feature>
<evidence type="ECO:0000256" key="5">
    <source>
        <dbReference type="ARBA" id="ARBA00022826"/>
    </source>
</evidence>
<evidence type="ECO:0000256" key="12">
    <source>
        <dbReference type="SAM" id="MobiDB-lite"/>
    </source>
</evidence>
<dbReference type="Gene3D" id="1.10.287.70">
    <property type="match status" value="1"/>
</dbReference>
<feature type="transmembrane region" description="Helical" evidence="13">
    <location>
        <begin position="246"/>
        <end position="265"/>
    </location>
</feature>
<feature type="transmembrane region" description="Helical" evidence="13">
    <location>
        <begin position="172"/>
        <end position="196"/>
    </location>
</feature>
<reference evidence="16" key="1">
    <citation type="submission" date="2025-08" db="UniProtKB">
        <authorList>
            <consortium name="RefSeq"/>
        </authorList>
    </citation>
    <scope>IDENTIFICATION</scope>
</reference>
<dbReference type="PRINTS" id="PR01498">
    <property type="entry name" value="SHAWCHANNEL"/>
</dbReference>
<keyword evidence="3" id="KW-0633">Potassium transport</keyword>
<dbReference type="Gene3D" id="3.30.710.10">
    <property type="entry name" value="Potassium Channel Kv1.1, Chain A"/>
    <property type="match status" value="1"/>
</dbReference>
<feature type="transmembrane region" description="Helical" evidence="13">
    <location>
        <begin position="402"/>
        <end position="423"/>
    </location>
</feature>
<comment type="subcellular location">
    <subcellularLocation>
        <location evidence="1">Membrane</location>
        <topology evidence="1">Multi-pass membrane protein</topology>
    </subcellularLocation>
</comment>
<sequence>MELIRKAAAAVNSNRNKRIKLNVGGAVFETWTHTLQKKPGTRLAKLSRALEADESYDTERGEYFFDRHPGIFSTVMHYYRTEELHTDHNICGNIIKGELEFWGLTELDIEPCCWGHYNRFKENKETLAAIDDSFTFKLDDDAYGVKPGPYMQFKKRVWIFLEDPGSSRAAKIYAIVSMFFVLLSIGVFCLETHAMFRVPLDSYNRTVSSGSSCTTTLSTVDSCCCRYNSNDELKYSESERHEAMTVLDYICAVFFIIEFVARFYFAPKKLEFFKQPLNIIDILCLLPHFASIIINSVDPTNRSSQVIRTVLALRIIRVLRIFKLMKHYTAFKILVYTIKVSTKELLLMVIFLFTGVLIFASIMFYVENDTFTNIPIAFWWSLVTMTTVGYGDKVPRSEAGYFIGSLCVLCGVLTVAFTVPIVVNNFTLYYSHAQSRVRLPPPKREELQKKLIMKNQKAQEFIQKLTVNVKKNKEFNSLNTPRPADKDKVGTCPSIDSGLEECTTSDGDYNGKHPLGPAMSSSTMTSVVSDSLSTATVHTVSASVAELELELPGTPTSNNSEEKTVNSRGSTSARQIETVHLLNALEDQQEKVAQERRRQLDMLNTRREERRQARISPRPSPSPAAAAKPRPTNEKAGFSANTPNMPIQPSRPTPAPPASTRPAHSISVKFGGSSTSHS</sequence>
<dbReference type="GeneID" id="101858686"/>
<keyword evidence="2" id="KW-0813">Transport</keyword>
<accession>A0ABM1W4B3</accession>
<evidence type="ECO:0000256" key="9">
    <source>
        <dbReference type="ARBA" id="ARBA00023065"/>
    </source>
</evidence>
<dbReference type="PRINTS" id="PR00169">
    <property type="entry name" value="KCHANNEL"/>
</dbReference>
<evidence type="ECO:0000256" key="11">
    <source>
        <dbReference type="ARBA" id="ARBA00023303"/>
    </source>
</evidence>
<evidence type="ECO:0000256" key="1">
    <source>
        <dbReference type="ARBA" id="ARBA00004141"/>
    </source>
</evidence>
<feature type="compositionally biased region" description="Pro residues" evidence="12">
    <location>
        <begin position="649"/>
        <end position="659"/>
    </location>
</feature>
<name>A0ABM1W4B3_APLCA</name>
<evidence type="ECO:0000256" key="3">
    <source>
        <dbReference type="ARBA" id="ARBA00022538"/>
    </source>
</evidence>
<dbReference type="PANTHER" id="PTHR11537:SF252">
    <property type="entry name" value="POTASSIUM VOLTAGE-GATED CHANNEL PROTEIN SHAW"/>
    <property type="match status" value="1"/>
</dbReference>
<dbReference type="InterPro" id="IPR027359">
    <property type="entry name" value="Volt_channel_dom_sf"/>
</dbReference>